<evidence type="ECO:0000313" key="5">
    <source>
        <dbReference type="Proteomes" id="UP000004568"/>
    </source>
</evidence>
<evidence type="ECO:0000256" key="2">
    <source>
        <dbReference type="SAM" id="MobiDB-lite"/>
    </source>
</evidence>
<accession>F9HPJ8</accession>
<protein>
    <submittedName>
        <fullName evidence="4">Gram-positive signal peptide protein, YSIRK family</fullName>
    </submittedName>
</protein>
<dbReference type="InterPro" id="IPR005877">
    <property type="entry name" value="YSIRK_signal_dom"/>
</dbReference>
<reference evidence="4 5" key="1">
    <citation type="submission" date="2011-05" db="EMBL/GenBank/DDBJ databases">
        <authorList>
            <person name="Durkin A.S."/>
            <person name="Radune D."/>
            <person name="Hostetler J."/>
            <person name="Torralba M."/>
            <person name="Gillis M."/>
            <person name="Methe B."/>
            <person name="Sutton G."/>
            <person name="Nelson K.E."/>
        </authorList>
    </citation>
    <scope>NUCLEOTIDE SEQUENCE [LARGE SCALE GENOMIC DNA]</scope>
    <source>
        <strain evidence="4 5">SK1080</strain>
    </source>
</reference>
<feature type="non-terminal residue" evidence="4">
    <location>
        <position position="788"/>
    </location>
</feature>
<dbReference type="Proteomes" id="UP000004568">
    <property type="component" value="Unassembled WGS sequence"/>
</dbReference>
<feature type="domain" description="YSIRK Gram-positive signal peptide" evidence="3">
    <location>
        <begin position="28"/>
        <end position="53"/>
    </location>
</feature>
<dbReference type="EMBL" id="AFQV01000027">
    <property type="protein sequence ID" value="EGP65560.1"/>
    <property type="molecule type" value="Genomic_DNA"/>
</dbReference>
<dbReference type="NCBIfam" id="TIGR01168">
    <property type="entry name" value="YSIRK_signal"/>
    <property type="match status" value="1"/>
</dbReference>
<organism evidence="4 5">
    <name type="scientific">Streptococcus mitis SK1080</name>
    <dbReference type="NCBI Taxonomy" id="1008453"/>
    <lineage>
        <taxon>Bacteria</taxon>
        <taxon>Bacillati</taxon>
        <taxon>Bacillota</taxon>
        <taxon>Bacilli</taxon>
        <taxon>Lactobacillales</taxon>
        <taxon>Streptococcaceae</taxon>
        <taxon>Streptococcus</taxon>
        <taxon>Streptococcus mitis group</taxon>
    </lineage>
</organism>
<feature type="region of interest" description="Disordered" evidence="2">
    <location>
        <begin position="227"/>
        <end position="268"/>
    </location>
</feature>
<evidence type="ECO:0000256" key="1">
    <source>
        <dbReference type="ARBA" id="ARBA00022729"/>
    </source>
</evidence>
<dbReference type="Pfam" id="PF04650">
    <property type="entry name" value="YSIRK_signal"/>
    <property type="match status" value="1"/>
</dbReference>
<feature type="compositionally biased region" description="Basic and acidic residues" evidence="2">
    <location>
        <begin position="235"/>
        <end position="245"/>
    </location>
</feature>
<dbReference type="eggNOG" id="COG3209">
    <property type="taxonomic scope" value="Bacteria"/>
</dbReference>
<comment type="caution">
    <text evidence="4">The sequence shown here is derived from an EMBL/GenBank/DDBJ whole genome shotgun (WGS) entry which is preliminary data.</text>
</comment>
<feature type="region of interest" description="Disordered" evidence="2">
    <location>
        <begin position="177"/>
        <end position="214"/>
    </location>
</feature>
<evidence type="ECO:0000259" key="3">
    <source>
        <dbReference type="Pfam" id="PF04650"/>
    </source>
</evidence>
<feature type="region of interest" description="Disordered" evidence="2">
    <location>
        <begin position="83"/>
        <end position="102"/>
    </location>
</feature>
<keyword evidence="1" id="KW-0732">Signal</keyword>
<sequence length="788" mass="87032">MFQSFLANQLKQGKDMLMFGKKRNDNGEKVYRYSIRKYHFGAASVAIAALVFFANGVAKADMAVSPATANTEKVGVAVTGLTEGVPPTEGHSEKSQEVGSEKEAIAKKSVDKSVLNQALSDLQAEIAKIDNGKLSSIASQISQLTDESKRLLGDENTSEEAVATLVARVQTMVEQVRQLQSKDDNKPANEASAVSKENKEVLNATRTNEAKLDGNLTLDKPAKVIEGSTVSSNVQDEKELEKTDKSTLSVEGNEDGRKSEKAGKEEETVSKKDKLEVLSGYLVRYLNVARKIERPETKKFLEGVEEVVRSVEDGLKNPKLTAPEIEELMKRGKEAEKKLALAVTREHSGKRDLDNGKKMTPDSYFRAAVNRAANGVVYDAKGNENLTDALVGYVTKEGDNSGYPPGTILYISHNDNGSSAGNNNNNLGPQPVKYLKNKVLAKVTKNSNGYHWVISYNNGKESRQNPIYYFTIPSGHSVQNMTLKENGSVVKHGGVAQVFNGEADKYLTAVGSPNDGVNGGSYYENVANVNNGIVGDRGGIYTLDDFVKNNTSVYYNRDGMSNEDIRIMDKLYDKIKSSTQNVFAFRPRDFDAGNTYEVEFDTKADTEVPLYYIVGMKSYEKIPSGRFMHKSYQQWYGVQERYNVTVNTNVLKTTFLKGTGIGTLDTESGLMSNAVTIEDTFDHNRQTNPGRGDVTDYHTYKSTGNFSADYFKNYHNRFSRQSSEDGVNTTADRAKGNHTLYIEARIKGQPINFRLPYKIVTQSDIYQPVAKEVTDTKNYKADLGNADT</sequence>
<dbReference type="RefSeq" id="WP_000487816.1">
    <property type="nucleotide sequence ID" value="NZ_AFQV01000027.1"/>
</dbReference>
<evidence type="ECO:0000313" key="4">
    <source>
        <dbReference type="EMBL" id="EGP65560.1"/>
    </source>
</evidence>
<feature type="compositionally biased region" description="Basic and acidic residues" evidence="2">
    <location>
        <begin position="254"/>
        <end position="268"/>
    </location>
</feature>
<proteinExistence type="predicted"/>
<dbReference type="AlphaFoldDB" id="F9HPJ8"/>
<feature type="compositionally biased region" description="Basic and acidic residues" evidence="2">
    <location>
        <begin position="90"/>
        <end position="102"/>
    </location>
</feature>
<name>F9HPJ8_STRMT</name>
<gene>
    <name evidence="4" type="ORF">HMPREF9957_0615</name>
</gene>